<feature type="compositionally biased region" description="Low complexity" evidence="1">
    <location>
        <begin position="45"/>
        <end position="70"/>
    </location>
</feature>
<dbReference type="EMBL" id="SNVV01000007">
    <property type="protein sequence ID" value="TDN51307.1"/>
    <property type="molecule type" value="Genomic_DNA"/>
</dbReference>
<feature type="region of interest" description="Disordered" evidence="1">
    <location>
        <begin position="175"/>
        <end position="206"/>
    </location>
</feature>
<keyword evidence="2" id="KW-1133">Transmembrane helix</keyword>
<dbReference type="GO" id="GO:0042834">
    <property type="term" value="F:peptidoglycan binding"/>
    <property type="evidence" value="ECO:0007669"/>
    <property type="project" value="InterPro"/>
</dbReference>
<dbReference type="AlphaFoldDB" id="A0A4R6E0U7"/>
<proteinExistence type="predicted"/>
<accession>A0A4R6E0U7</accession>
<dbReference type="Gene3D" id="3.30.70.1070">
    <property type="entry name" value="Sporulation related repeat"/>
    <property type="match status" value="1"/>
</dbReference>
<dbReference type="Proteomes" id="UP000295129">
    <property type="component" value="Unassembled WGS sequence"/>
</dbReference>
<feature type="region of interest" description="Disordered" evidence="1">
    <location>
        <begin position="93"/>
        <end position="115"/>
    </location>
</feature>
<evidence type="ECO:0000313" key="4">
    <source>
        <dbReference type="EMBL" id="TDN51307.1"/>
    </source>
</evidence>
<dbReference type="Pfam" id="PF05036">
    <property type="entry name" value="SPOR"/>
    <property type="match status" value="1"/>
</dbReference>
<evidence type="ECO:0000256" key="1">
    <source>
        <dbReference type="SAM" id="MobiDB-lite"/>
    </source>
</evidence>
<evidence type="ECO:0000256" key="2">
    <source>
        <dbReference type="SAM" id="Phobius"/>
    </source>
</evidence>
<dbReference type="InterPro" id="IPR007730">
    <property type="entry name" value="SPOR-like_dom"/>
</dbReference>
<gene>
    <name evidence="4" type="ORF">C7389_10741</name>
</gene>
<keyword evidence="2" id="KW-0472">Membrane</keyword>
<dbReference type="SUPFAM" id="SSF110997">
    <property type="entry name" value="Sporulation related repeat"/>
    <property type="match status" value="1"/>
</dbReference>
<evidence type="ECO:0000259" key="3">
    <source>
        <dbReference type="PROSITE" id="PS51724"/>
    </source>
</evidence>
<feature type="compositionally biased region" description="Gly residues" evidence="1">
    <location>
        <begin position="196"/>
        <end position="206"/>
    </location>
</feature>
<reference evidence="4 5" key="1">
    <citation type="submission" date="2019-03" db="EMBL/GenBank/DDBJ databases">
        <title>Genomic Encyclopedia of Type Strains, Phase IV (KMG-IV): sequencing the most valuable type-strain genomes for metagenomic binning, comparative biology and taxonomic classification.</title>
        <authorList>
            <person name="Goeker M."/>
        </authorList>
    </citation>
    <scope>NUCLEOTIDE SEQUENCE [LARGE SCALE GENOMIC DNA]</scope>
    <source>
        <strain evidence="4 5">DSM 12121</strain>
    </source>
</reference>
<feature type="domain" description="SPOR" evidence="3">
    <location>
        <begin position="125"/>
        <end position="206"/>
    </location>
</feature>
<keyword evidence="5" id="KW-1185">Reference proteome</keyword>
<comment type="caution">
    <text evidence="4">The sequence shown here is derived from an EMBL/GenBank/DDBJ whole genome shotgun (WGS) entry which is preliminary data.</text>
</comment>
<sequence>MSMAPERKQALIRAGAAVGLAMLLFVGLLVVEDGRPRVPPKVVEKPAAAEAANAPPAGGEGPASPAQAPAIDVEAPPVAAVVAGAPAAAPGGALLEPPAAHTQPAPPPAPAPAAAVARTPAKPAAPLPDGFQVQLGVFGDAANADALRQELARRGLPARVETRVVLGPYKDRRAAEAAQAAARREGHGPGVIVPPKGGGNSGRPAK</sequence>
<feature type="compositionally biased region" description="Low complexity" evidence="1">
    <location>
        <begin position="93"/>
        <end position="103"/>
    </location>
</feature>
<keyword evidence="2" id="KW-0812">Transmembrane</keyword>
<organism evidence="4 5">
    <name type="scientific">Azoarcus indigens</name>
    <dbReference type="NCBI Taxonomy" id="29545"/>
    <lineage>
        <taxon>Bacteria</taxon>
        <taxon>Pseudomonadati</taxon>
        <taxon>Pseudomonadota</taxon>
        <taxon>Betaproteobacteria</taxon>
        <taxon>Rhodocyclales</taxon>
        <taxon>Zoogloeaceae</taxon>
        <taxon>Azoarcus</taxon>
    </lineage>
</organism>
<dbReference type="InterPro" id="IPR036680">
    <property type="entry name" value="SPOR-like_sf"/>
</dbReference>
<feature type="transmembrane region" description="Helical" evidence="2">
    <location>
        <begin position="12"/>
        <end position="31"/>
    </location>
</feature>
<protein>
    <submittedName>
        <fullName evidence="4">Sporulation related protein</fullName>
    </submittedName>
</protein>
<dbReference type="PROSITE" id="PS51724">
    <property type="entry name" value="SPOR"/>
    <property type="match status" value="1"/>
</dbReference>
<dbReference type="OrthoDB" id="5298834at2"/>
<evidence type="ECO:0000313" key="5">
    <source>
        <dbReference type="Proteomes" id="UP000295129"/>
    </source>
</evidence>
<name>A0A4R6E0U7_9RHOO</name>
<feature type="region of interest" description="Disordered" evidence="1">
    <location>
        <begin position="44"/>
        <end position="70"/>
    </location>
</feature>